<keyword evidence="7" id="KW-0375">Hydrogen ion transport</keyword>
<protein>
    <recommendedName>
        <fullName evidence="7">ATP synthase epsilon chain</fullName>
    </recommendedName>
    <alternativeName>
        <fullName evidence="7">ATP synthase F1 sector epsilon subunit</fullName>
    </alternativeName>
    <alternativeName>
        <fullName evidence="7">F-ATPase epsilon subunit</fullName>
    </alternativeName>
</protein>
<keyword evidence="3 7" id="KW-0813">Transport</keyword>
<proteinExistence type="inferred from homology"/>
<dbReference type="GO" id="GO:0046933">
    <property type="term" value="F:proton-transporting ATP synthase activity, rotational mechanism"/>
    <property type="evidence" value="ECO:0007669"/>
    <property type="project" value="UniProtKB-UniRule"/>
</dbReference>
<dbReference type="Pfam" id="PF02823">
    <property type="entry name" value="ATP-synt_DE_N"/>
    <property type="match status" value="1"/>
</dbReference>
<dbReference type="InterPro" id="IPR020547">
    <property type="entry name" value="ATP_synth_F1_esu_C"/>
</dbReference>
<evidence type="ECO:0000256" key="1">
    <source>
        <dbReference type="ARBA" id="ARBA00004184"/>
    </source>
</evidence>
<comment type="similarity">
    <text evidence="2 7">Belongs to the ATPase epsilon chain family.</text>
</comment>
<keyword evidence="4 7" id="KW-0406">Ion transport</keyword>
<comment type="subcellular location">
    <subcellularLocation>
        <location evidence="7">Cell membrane</location>
        <topology evidence="7">Peripheral membrane protein</topology>
    </subcellularLocation>
    <subcellularLocation>
        <location evidence="1">Endomembrane system</location>
        <topology evidence="1">Peripheral membrane protein</topology>
    </subcellularLocation>
</comment>
<evidence type="ECO:0000313" key="10">
    <source>
        <dbReference type="EMBL" id="AIA33986.1"/>
    </source>
</evidence>
<keyword evidence="7" id="KW-0066">ATP synthesis</keyword>
<dbReference type="HOGENOM" id="CLU_084338_1_3_14"/>
<keyword evidence="7" id="KW-1003">Cell membrane</keyword>
<dbReference type="HAMAP" id="MF_00530">
    <property type="entry name" value="ATP_synth_epsil_bac"/>
    <property type="match status" value="1"/>
</dbReference>
<dbReference type="GO" id="GO:0045259">
    <property type="term" value="C:proton-transporting ATP synthase complex"/>
    <property type="evidence" value="ECO:0007669"/>
    <property type="project" value="UniProtKB-KW"/>
</dbReference>
<evidence type="ECO:0000256" key="6">
    <source>
        <dbReference type="ARBA" id="ARBA00023196"/>
    </source>
</evidence>
<keyword evidence="5 7" id="KW-0472">Membrane</keyword>
<feature type="domain" description="ATP synthase epsilon subunit C-terminal" evidence="8">
    <location>
        <begin position="91"/>
        <end position="135"/>
    </location>
</feature>
<dbReference type="AlphaFoldDB" id="A0A059Y8I1"/>
<organism evidence="10 11">
    <name type="scientific">Mycoplasmopsis bovis CQ-W70</name>
    <dbReference type="NCBI Taxonomy" id="1316930"/>
    <lineage>
        <taxon>Bacteria</taxon>
        <taxon>Bacillati</taxon>
        <taxon>Mycoplasmatota</taxon>
        <taxon>Mycoplasmoidales</taxon>
        <taxon>Metamycoplasmataceae</taxon>
        <taxon>Mycoplasmopsis</taxon>
    </lineage>
</organism>
<evidence type="ECO:0000256" key="5">
    <source>
        <dbReference type="ARBA" id="ARBA00023136"/>
    </source>
</evidence>
<evidence type="ECO:0000256" key="2">
    <source>
        <dbReference type="ARBA" id="ARBA00005712"/>
    </source>
</evidence>
<accession>A0A059Y8I1</accession>
<evidence type="ECO:0000259" key="8">
    <source>
        <dbReference type="Pfam" id="PF00401"/>
    </source>
</evidence>
<dbReference type="EMBL" id="CP005933">
    <property type="protein sequence ID" value="AIA33986.1"/>
    <property type="molecule type" value="Genomic_DNA"/>
</dbReference>
<dbReference type="Gene3D" id="2.60.15.10">
    <property type="entry name" value="F0F1 ATP synthase delta/epsilon subunit, N-terminal"/>
    <property type="match status" value="1"/>
</dbReference>
<dbReference type="GO" id="GO:0012505">
    <property type="term" value="C:endomembrane system"/>
    <property type="evidence" value="ECO:0007669"/>
    <property type="project" value="UniProtKB-SubCell"/>
</dbReference>
<name>A0A059Y8I1_MYCBV</name>
<reference evidence="10 11" key="1">
    <citation type="submission" date="2013-04" db="EMBL/GenBank/DDBJ databases">
        <authorList>
            <person name="Lin L."/>
            <person name="Zeng Z."/>
            <person name="Xie J."/>
            <person name="Luo L."/>
            <person name="Yang Z."/>
            <person name="Liang W."/>
            <person name="Lin H."/>
            <person name="Dong C."/>
            <person name="Sun Y."/>
        </authorList>
    </citation>
    <scope>NUCLEOTIDE SEQUENCE [LARGE SCALE GENOMIC DNA]</scope>
    <source>
        <strain evidence="10 11">CQ-W70</strain>
    </source>
</reference>
<sequence length="137" mass="15250">MQSYSNLKIVTQARTFYNGPVLSVELKTKSGGSIVLQPNRSELLTTIDICKLVIKDYPDNKEKVYSISDGIVYADKSNINIITNDIILNSDIDVKKAESDRDKAISVLSGNSDAEVISRFEIKLKKAINRINVSQNK</sequence>
<evidence type="ECO:0000256" key="3">
    <source>
        <dbReference type="ARBA" id="ARBA00022448"/>
    </source>
</evidence>
<dbReference type="InterPro" id="IPR001469">
    <property type="entry name" value="ATP_synth_F1_dsu/esu"/>
</dbReference>
<dbReference type="InterPro" id="IPR036771">
    <property type="entry name" value="ATPsynth_dsu/esu_N"/>
</dbReference>
<dbReference type="PATRIC" id="fig|1316930.3.peg.419"/>
<dbReference type="GO" id="GO:0005524">
    <property type="term" value="F:ATP binding"/>
    <property type="evidence" value="ECO:0007669"/>
    <property type="project" value="UniProtKB-UniRule"/>
</dbReference>
<gene>
    <name evidence="7" type="primary">atpC</name>
    <name evidence="10" type="ORF">K668_02040</name>
</gene>
<evidence type="ECO:0000313" key="11">
    <source>
        <dbReference type="Proteomes" id="UP000027182"/>
    </source>
</evidence>
<evidence type="ECO:0000259" key="9">
    <source>
        <dbReference type="Pfam" id="PF02823"/>
    </source>
</evidence>
<evidence type="ECO:0000256" key="4">
    <source>
        <dbReference type="ARBA" id="ARBA00023065"/>
    </source>
</evidence>
<comment type="subunit">
    <text evidence="7">F-type ATPases have 2 components, CF(1) - the catalytic core - and CF(0) - the membrane proton channel. CF(1) has five subunits: alpha(3), beta(3), gamma(1), delta(1), epsilon(1). CF(0) has three main subunits: a, b and c.</text>
</comment>
<dbReference type="Proteomes" id="UP000027182">
    <property type="component" value="Chromosome"/>
</dbReference>
<dbReference type="SUPFAM" id="SSF51344">
    <property type="entry name" value="Epsilon subunit of F1F0-ATP synthase N-terminal domain"/>
    <property type="match status" value="1"/>
</dbReference>
<dbReference type="KEGG" id="mbq:K668_02040"/>
<dbReference type="Pfam" id="PF00401">
    <property type="entry name" value="ATP-synt_DE"/>
    <property type="match status" value="1"/>
</dbReference>
<dbReference type="RefSeq" id="WP_013954806.1">
    <property type="nucleotide sequence ID" value="NZ_CP005933.1"/>
</dbReference>
<feature type="domain" description="ATP synthase F1 complex delta/epsilon subunit N-terminal" evidence="9">
    <location>
        <begin position="6"/>
        <end position="85"/>
    </location>
</feature>
<dbReference type="InterPro" id="IPR020546">
    <property type="entry name" value="ATP_synth_F1_dsu/esu_N"/>
</dbReference>
<evidence type="ECO:0000256" key="7">
    <source>
        <dbReference type="HAMAP-Rule" id="MF_00530"/>
    </source>
</evidence>
<comment type="function">
    <text evidence="7">Produces ATP from ADP in the presence of a proton gradient across the membrane.</text>
</comment>
<dbReference type="GO" id="GO:0005886">
    <property type="term" value="C:plasma membrane"/>
    <property type="evidence" value="ECO:0007669"/>
    <property type="project" value="UniProtKB-SubCell"/>
</dbReference>
<keyword evidence="6 7" id="KW-0139">CF(1)</keyword>